<evidence type="ECO:0000313" key="3">
    <source>
        <dbReference type="Proteomes" id="UP000246077"/>
    </source>
</evidence>
<comment type="caution">
    <text evidence="2">The sequence shown here is derived from an EMBL/GenBank/DDBJ whole genome shotgun (WGS) entry which is preliminary data.</text>
</comment>
<evidence type="ECO:0000313" key="2">
    <source>
        <dbReference type="EMBL" id="PWR19041.1"/>
    </source>
</evidence>
<dbReference type="AlphaFoldDB" id="A0A317DWZ3"/>
<dbReference type="Pfam" id="PF04664">
    <property type="entry name" value="OGFr_N"/>
    <property type="match status" value="1"/>
</dbReference>
<evidence type="ECO:0000259" key="1">
    <source>
        <dbReference type="Pfam" id="PF04664"/>
    </source>
</evidence>
<organism evidence="2 3">
    <name type="scientific">Zavarzinia compransoris</name>
    <dbReference type="NCBI Taxonomy" id="1264899"/>
    <lineage>
        <taxon>Bacteria</taxon>
        <taxon>Pseudomonadati</taxon>
        <taxon>Pseudomonadota</taxon>
        <taxon>Alphaproteobacteria</taxon>
        <taxon>Rhodospirillales</taxon>
        <taxon>Zavarziniaceae</taxon>
        <taxon>Zavarzinia</taxon>
    </lineage>
</organism>
<accession>A0A317DWZ3</accession>
<gene>
    <name evidence="2" type="ORF">DKG75_18940</name>
</gene>
<dbReference type="PANTHER" id="PTHR14015">
    <property type="entry name" value="OPIOID GROWTH FACTOR RECEPTOR OGFR ZETA-TYPE OPIOID RECEPTOR"/>
    <property type="match status" value="1"/>
</dbReference>
<keyword evidence="3" id="KW-1185">Reference proteome</keyword>
<name>A0A317DWZ3_9PROT</name>
<reference evidence="3" key="1">
    <citation type="submission" date="2018-05" db="EMBL/GenBank/DDBJ databases">
        <title>Zavarzinia sp. HR-AS.</title>
        <authorList>
            <person name="Lee Y."/>
            <person name="Jeon C.O."/>
        </authorList>
    </citation>
    <scope>NUCLEOTIDE SEQUENCE [LARGE SCALE GENOMIC DNA]</scope>
    <source>
        <strain evidence="3">DSM 1231</strain>
    </source>
</reference>
<dbReference type="PANTHER" id="PTHR14015:SF2">
    <property type="entry name" value="OPIOID GROWTH FACTOR RECEPTOR (OGFR) CONSERVED DOMAIN-CONTAINING PROTEIN"/>
    <property type="match status" value="1"/>
</dbReference>
<dbReference type="InterPro" id="IPR006757">
    <property type="entry name" value="OGF_rcpt"/>
</dbReference>
<dbReference type="GO" id="GO:0016020">
    <property type="term" value="C:membrane"/>
    <property type="evidence" value="ECO:0007669"/>
    <property type="project" value="InterPro"/>
</dbReference>
<sequence length="199" mass="21419">MVGIRRDDGRRAAGAQPVRGDKIVTALIDFLAGTGADHAGRRIDEIRSQSEGWLEARHDFIQWLFPLPEPSGANPFAPLLSAAEAGAIAASAALADSLLRSVDTMMRLYGIRRDGAAFSRGPGFPGPFDDWLGPIDHNHLRLTRILRCLALCGQPAAAAGLRQLLYDIAAAEALGAWGPALRYWRDAGARPVGWDEKTV</sequence>
<dbReference type="EMBL" id="QGLF01000005">
    <property type="protein sequence ID" value="PWR19041.1"/>
    <property type="molecule type" value="Genomic_DNA"/>
</dbReference>
<dbReference type="InterPro" id="IPR039574">
    <property type="entry name" value="OGFr"/>
</dbReference>
<dbReference type="OrthoDB" id="273514at2"/>
<dbReference type="GO" id="GO:0140625">
    <property type="term" value="F:opioid growth factor receptor activity"/>
    <property type="evidence" value="ECO:0007669"/>
    <property type="project" value="InterPro"/>
</dbReference>
<feature type="domain" description="Opioid growth factor receptor (OGFr) conserved" evidence="1">
    <location>
        <begin position="53"/>
        <end position="164"/>
    </location>
</feature>
<proteinExistence type="predicted"/>
<protein>
    <recommendedName>
        <fullName evidence="1">Opioid growth factor receptor (OGFr) conserved domain-containing protein</fullName>
    </recommendedName>
</protein>
<dbReference type="Proteomes" id="UP000246077">
    <property type="component" value="Unassembled WGS sequence"/>
</dbReference>